<organism evidence="11 12">
    <name type="scientific">Cryptolaemus montrouzieri</name>
    <dbReference type="NCBI Taxonomy" id="559131"/>
    <lineage>
        <taxon>Eukaryota</taxon>
        <taxon>Metazoa</taxon>
        <taxon>Ecdysozoa</taxon>
        <taxon>Arthropoda</taxon>
        <taxon>Hexapoda</taxon>
        <taxon>Insecta</taxon>
        <taxon>Pterygota</taxon>
        <taxon>Neoptera</taxon>
        <taxon>Endopterygota</taxon>
        <taxon>Coleoptera</taxon>
        <taxon>Polyphaga</taxon>
        <taxon>Cucujiformia</taxon>
        <taxon>Coccinelloidea</taxon>
        <taxon>Coccinellidae</taxon>
        <taxon>Scymninae</taxon>
        <taxon>Scymnini</taxon>
        <taxon>Cryptolaemus</taxon>
    </lineage>
</organism>
<comment type="subcellular location">
    <subcellularLocation>
        <location evidence="1">Endomembrane system</location>
        <topology evidence="1">Multi-pass membrane protein</topology>
    </subcellularLocation>
    <subcellularLocation>
        <location evidence="9">Endoplasmic reticulum membrane</location>
    </subcellularLocation>
</comment>
<evidence type="ECO:0000259" key="10">
    <source>
        <dbReference type="Pfam" id="PF02544"/>
    </source>
</evidence>
<evidence type="ECO:0000256" key="4">
    <source>
        <dbReference type="ARBA" id="ARBA00022989"/>
    </source>
</evidence>
<feature type="transmembrane region" description="Helical" evidence="9">
    <location>
        <begin position="194"/>
        <end position="214"/>
    </location>
</feature>
<reference evidence="11 12" key="1">
    <citation type="journal article" date="2021" name="BMC Biol.">
        <title>Horizontally acquired antibacterial genes associated with adaptive radiation of ladybird beetles.</title>
        <authorList>
            <person name="Li H.S."/>
            <person name="Tang X.F."/>
            <person name="Huang Y.H."/>
            <person name="Xu Z.Y."/>
            <person name="Chen M.L."/>
            <person name="Du X.Y."/>
            <person name="Qiu B.Y."/>
            <person name="Chen P.T."/>
            <person name="Zhang W."/>
            <person name="Slipinski A."/>
            <person name="Escalona H.E."/>
            <person name="Waterhouse R.M."/>
            <person name="Zwick A."/>
            <person name="Pang H."/>
        </authorList>
    </citation>
    <scope>NUCLEOTIDE SEQUENCE [LARGE SCALE GENOMIC DNA]</scope>
    <source>
        <strain evidence="11">SYSU2018</strain>
    </source>
</reference>
<keyword evidence="3 9" id="KW-0812">Transmembrane</keyword>
<evidence type="ECO:0000256" key="7">
    <source>
        <dbReference type="ARBA" id="ARBA00047186"/>
    </source>
</evidence>
<feature type="transmembrane region" description="Helical" evidence="9">
    <location>
        <begin position="78"/>
        <end position="99"/>
    </location>
</feature>
<name>A0ABD2MKT2_9CUCU</name>
<protein>
    <recommendedName>
        <fullName evidence="7 9">Polyprenal reductase</fullName>
        <ecNumber evidence="2 9">1.3.1.94</ecNumber>
    </recommendedName>
</protein>
<dbReference type="PROSITE" id="PS50244">
    <property type="entry name" value="S5A_REDUCTASE"/>
    <property type="match status" value="1"/>
</dbReference>
<dbReference type="EMBL" id="JABFTP020000001">
    <property type="protein sequence ID" value="KAL3266945.1"/>
    <property type="molecule type" value="Genomic_DNA"/>
</dbReference>
<dbReference type="GO" id="GO:0102389">
    <property type="term" value="F:polyprenol reductase activity"/>
    <property type="evidence" value="ECO:0007669"/>
    <property type="project" value="UniProtKB-UniRule"/>
</dbReference>
<keyword evidence="12" id="KW-1185">Reference proteome</keyword>
<keyword evidence="9" id="KW-0256">Endoplasmic reticulum</keyword>
<dbReference type="InterPro" id="IPR001104">
    <property type="entry name" value="3-oxo-5_a-steroid_4-DH_C"/>
</dbReference>
<feature type="transmembrane region" description="Helical" evidence="9">
    <location>
        <begin position="124"/>
        <end position="141"/>
    </location>
</feature>
<keyword evidence="4 9" id="KW-1133">Transmembrane helix</keyword>
<evidence type="ECO:0000256" key="3">
    <source>
        <dbReference type="ARBA" id="ARBA00022692"/>
    </source>
</evidence>
<feature type="transmembrane region" description="Helical" evidence="9">
    <location>
        <begin position="161"/>
        <end position="182"/>
    </location>
</feature>
<dbReference type="GO" id="GO:0160198">
    <property type="term" value="F:polyprenal reductase activity"/>
    <property type="evidence" value="ECO:0007669"/>
    <property type="project" value="UniProtKB-EC"/>
</dbReference>
<comment type="similarity">
    <text evidence="6 9">Belongs to the steroid 5-alpha reductase family. Polyprenal reductase subfamily.</text>
</comment>
<evidence type="ECO:0000256" key="2">
    <source>
        <dbReference type="ARBA" id="ARBA00012522"/>
    </source>
</evidence>
<dbReference type="PANTHER" id="PTHR14624:SF0">
    <property type="entry name" value="POLYPRENOL REDUCTASE"/>
    <property type="match status" value="1"/>
</dbReference>
<feature type="domain" description="3-oxo-5-alpha-steroid 4-dehydrogenase C-terminal" evidence="10">
    <location>
        <begin position="202"/>
        <end position="314"/>
    </location>
</feature>
<dbReference type="GO" id="GO:0006488">
    <property type="term" value="P:dolichol-linked oligosaccharide biosynthetic process"/>
    <property type="evidence" value="ECO:0007669"/>
    <property type="project" value="UniProtKB-UniRule"/>
</dbReference>
<evidence type="ECO:0000256" key="6">
    <source>
        <dbReference type="ARBA" id="ARBA00046320"/>
    </source>
</evidence>
<dbReference type="AlphaFoldDB" id="A0ABD2MKT2"/>
<dbReference type="PANTHER" id="PTHR14624">
    <property type="entry name" value="DFG10 PROTEIN"/>
    <property type="match status" value="1"/>
</dbReference>
<gene>
    <name evidence="11" type="ORF">HHI36_011095</name>
</gene>
<feature type="transmembrane region" description="Helical" evidence="9">
    <location>
        <begin position="273"/>
        <end position="295"/>
    </location>
</feature>
<dbReference type="GO" id="GO:0016095">
    <property type="term" value="P:polyprenol catabolic process"/>
    <property type="evidence" value="ECO:0007669"/>
    <property type="project" value="UniProtKB-UniRule"/>
</dbReference>
<comment type="function">
    <text evidence="9">Plays a key role in early steps of protein N-linked glycosylation by being involved in the conversion of polyprenol into dolichol. Acts as a polyprenal reductase that mediates the reduction of polyprenal into dolichal in a NADP-dependent mechanism. Dolichols are required for the synthesis of dolichol-linked monosaccharides and the oligosaccharide precursor used for N-glycosylation.</text>
</comment>
<dbReference type="EC" id="1.3.1.94" evidence="2 9"/>
<feature type="transmembrane region" description="Helical" evidence="9">
    <location>
        <begin position="244"/>
        <end position="266"/>
    </location>
</feature>
<comment type="caution">
    <text evidence="11">The sequence shown here is derived from an EMBL/GenBank/DDBJ whole genome shotgun (WGS) entry which is preliminary data.</text>
</comment>
<sequence>MEIVSLYLKRGEPSSINLIKFYFLLISIIVIFLGILVNFFEKYLPTFISKTFRYGKHACKVSTILPVLEFPKSSFRQFYKVGLLCMLVTYIFVVATYIFEISTPKCFKTILNLITQEDKERSELSATQVLVAITLLALQIARRYYDTHYVSIFGKNSKINFTHWGVGITYYPMVILAILCEAPNFSTPELRKATLSEIGVFEVIGISLFFWAWWHQHTCTVILASLRKTKIGNTDSYKLPMGDWFQYISSPHCTAEILMYVALSFFLWQSVTWWYVILWIFGNQIVTILLSHWWYQENFKNFPKNRKALIPYLY</sequence>
<dbReference type="Proteomes" id="UP001516400">
    <property type="component" value="Unassembled WGS sequence"/>
</dbReference>
<dbReference type="GO" id="GO:0005789">
    <property type="term" value="C:endoplasmic reticulum membrane"/>
    <property type="evidence" value="ECO:0007669"/>
    <property type="project" value="UniProtKB-SubCell"/>
</dbReference>
<evidence type="ECO:0000256" key="1">
    <source>
        <dbReference type="ARBA" id="ARBA00004127"/>
    </source>
</evidence>
<feature type="transmembrane region" description="Helical" evidence="9">
    <location>
        <begin position="21"/>
        <end position="40"/>
    </location>
</feature>
<keyword evidence="9" id="KW-0560">Oxidoreductase</keyword>
<evidence type="ECO:0000256" key="9">
    <source>
        <dbReference type="RuleBase" id="RU367081"/>
    </source>
</evidence>
<keyword evidence="9" id="KW-0521">NADP</keyword>
<evidence type="ECO:0000313" key="12">
    <source>
        <dbReference type="Proteomes" id="UP001516400"/>
    </source>
</evidence>
<evidence type="ECO:0000313" key="11">
    <source>
        <dbReference type="EMBL" id="KAL3266945.1"/>
    </source>
</evidence>
<evidence type="ECO:0000256" key="8">
    <source>
        <dbReference type="ARBA" id="ARBA00049427"/>
    </source>
</evidence>
<dbReference type="Pfam" id="PF02544">
    <property type="entry name" value="Steroid_dh"/>
    <property type="match status" value="1"/>
</dbReference>
<accession>A0ABD2MKT2</accession>
<comment type="catalytic activity">
    <reaction evidence="8 9">
        <text>a di-trans,poly-cis-dolichal + NADP(+) = a di-trans,poly-cis-polyprenal + NADPH + H(+)</text>
        <dbReference type="Rhea" id="RHEA:80727"/>
        <dbReference type="Rhea" id="RHEA-COMP:19536"/>
        <dbReference type="Rhea" id="RHEA-COMP:19537"/>
        <dbReference type="ChEBI" id="CHEBI:15378"/>
        <dbReference type="ChEBI" id="CHEBI:57783"/>
        <dbReference type="ChEBI" id="CHEBI:58349"/>
        <dbReference type="ChEBI" id="CHEBI:231623"/>
        <dbReference type="ChEBI" id="CHEBI:231637"/>
        <dbReference type="EC" id="1.3.1.94"/>
    </reaction>
    <physiologicalReaction direction="right-to-left" evidence="8 9">
        <dbReference type="Rhea" id="RHEA:80729"/>
    </physiologicalReaction>
</comment>
<evidence type="ECO:0000256" key="5">
    <source>
        <dbReference type="ARBA" id="ARBA00023136"/>
    </source>
</evidence>
<keyword evidence="5 9" id="KW-0472">Membrane</keyword>
<proteinExistence type="inferred from homology"/>
<dbReference type="InterPro" id="IPR039698">
    <property type="entry name" value="Dfg10/SRD5A3"/>
</dbReference>
<comment type="pathway">
    <text evidence="9">Protein modification; protein glycosylation.</text>
</comment>